<evidence type="ECO:0000313" key="2">
    <source>
        <dbReference type="EMBL" id="GAC27556.1"/>
    </source>
</evidence>
<evidence type="ECO:0000313" key="3">
    <source>
        <dbReference type="Proteomes" id="UP000006251"/>
    </source>
</evidence>
<dbReference type="InterPro" id="IPR029057">
    <property type="entry name" value="PRTase-like"/>
</dbReference>
<dbReference type="InterPro" id="IPR051910">
    <property type="entry name" value="ComF/GntX_DNA_util-trans"/>
</dbReference>
<dbReference type="InterPro" id="IPR000836">
    <property type="entry name" value="PRTase_dom"/>
</dbReference>
<comment type="similarity">
    <text evidence="1">Belongs to the ComF/GntX family.</text>
</comment>
<dbReference type="PANTHER" id="PTHR47505:SF1">
    <property type="entry name" value="DNA UTILIZATION PROTEIN YHGH"/>
    <property type="match status" value="1"/>
</dbReference>
<sequence>MLEDGFGQHLSASPDLLRNPNALKNLDTPNYDHLFAIDNYVWPIDKLVLDMKFGNKPVAAKALAMMFMRFVFWPCIARTSIAPYSPAPERACSSIYAANAANGVPQLLIPVPLSNKRYWQRHYNQAQLLCDCLSIATHIPNQPIVRRVKHTLAQTELNKQQRIDNVCNAFECDLIINAKHIAVIDDVITTGVTINAVCQAIKTRNPTIKISVWTMAITLLK</sequence>
<dbReference type="Gene3D" id="3.40.50.2020">
    <property type="match status" value="1"/>
</dbReference>
<dbReference type="OrthoDB" id="9793412at2"/>
<organism evidence="2 3">
    <name type="scientific">Brumicola pallidula DSM 14239 = ACAM 615</name>
    <dbReference type="NCBI Taxonomy" id="1121922"/>
    <lineage>
        <taxon>Bacteria</taxon>
        <taxon>Pseudomonadati</taxon>
        <taxon>Pseudomonadota</taxon>
        <taxon>Gammaproteobacteria</taxon>
        <taxon>Alteromonadales</taxon>
        <taxon>Alteromonadaceae</taxon>
        <taxon>Brumicola</taxon>
    </lineage>
</organism>
<reference evidence="3" key="1">
    <citation type="journal article" date="2014" name="Environ. Microbiol.">
        <title>Comparative genomics of the marine bacterial genus Glaciecola reveals the high degree of genomic diversity and genomic characteristic for cold adaptation.</title>
        <authorList>
            <person name="Qin Q.L."/>
            <person name="Xie B.B."/>
            <person name="Yu Y."/>
            <person name="Shu Y.L."/>
            <person name="Rong J.C."/>
            <person name="Zhang Y.J."/>
            <person name="Zhao D.L."/>
            <person name="Chen X.L."/>
            <person name="Zhang X.Y."/>
            <person name="Chen B."/>
            <person name="Zhou B.C."/>
            <person name="Zhang Y.Z."/>
        </authorList>
    </citation>
    <scope>NUCLEOTIDE SEQUENCE [LARGE SCALE GENOMIC DNA]</scope>
    <source>
        <strain evidence="3">ACAM 615</strain>
    </source>
</reference>
<gene>
    <name evidence="2" type="primary">gntX</name>
    <name evidence="2" type="ORF">GPAL_0676</name>
</gene>
<proteinExistence type="inferred from homology"/>
<evidence type="ECO:0000256" key="1">
    <source>
        <dbReference type="ARBA" id="ARBA00008007"/>
    </source>
</evidence>
<accession>K6YU97</accession>
<dbReference type="AlphaFoldDB" id="K6YU97"/>
<dbReference type="STRING" id="1121922.GCA_000428905_01780"/>
<dbReference type="PANTHER" id="PTHR47505">
    <property type="entry name" value="DNA UTILIZATION PROTEIN YHGH"/>
    <property type="match status" value="1"/>
</dbReference>
<dbReference type="CDD" id="cd06223">
    <property type="entry name" value="PRTases_typeI"/>
    <property type="match status" value="1"/>
</dbReference>
<name>K6YU97_9ALTE</name>
<dbReference type="SUPFAM" id="SSF53271">
    <property type="entry name" value="PRTase-like"/>
    <property type="match status" value="1"/>
</dbReference>
<protein>
    <submittedName>
        <fullName evidence="2">Protein gntX</fullName>
    </submittedName>
</protein>
<dbReference type="EMBL" id="BAEQ01000014">
    <property type="protein sequence ID" value="GAC27556.1"/>
    <property type="molecule type" value="Genomic_DNA"/>
</dbReference>
<dbReference type="Proteomes" id="UP000006251">
    <property type="component" value="Unassembled WGS sequence"/>
</dbReference>
<keyword evidence="3" id="KW-1185">Reference proteome</keyword>
<comment type="caution">
    <text evidence="2">The sequence shown here is derived from an EMBL/GenBank/DDBJ whole genome shotgun (WGS) entry which is preliminary data.</text>
</comment>